<keyword evidence="2" id="KW-1185">Reference proteome</keyword>
<gene>
    <name evidence="1" type="ORF">J1N35_000552</name>
</gene>
<evidence type="ECO:0000313" key="2">
    <source>
        <dbReference type="Proteomes" id="UP000828251"/>
    </source>
</evidence>
<evidence type="ECO:0000313" key="1">
    <source>
        <dbReference type="EMBL" id="KAH1129174.1"/>
    </source>
</evidence>
<dbReference type="OrthoDB" id="1821658at2759"/>
<dbReference type="EMBL" id="JAIQCV010000001">
    <property type="protein sequence ID" value="KAH1129174.1"/>
    <property type="molecule type" value="Genomic_DNA"/>
</dbReference>
<proteinExistence type="predicted"/>
<reference evidence="1 2" key="1">
    <citation type="journal article" date="2021" name="Plant Biotechnol. J.">
        <title>Multi-omics assisted identification of the key and species-specific regulatory components of drought-tolerant mechanisms in Gossypium stocksii.</title>
        <authorList>
            <person name="Yu D."/>
            <person name="Ke L."/>
            <person name="Zhang D."/>
            <person name="Wu Y."/>
            <person name="Sun Y."/>
            <person name="Mei J."/>
            <person name="Sun J."/>
            <person name="Sun Y."/>
        </authorList>
    </citation>
    <scope>NUCLEOTIDE SEQUENCE [LARGE SCALE GENOMIC DNA]</scope>
    <source>
        <strain evidence="2">cv. E1</strain>
        <tissue evidence="1">Leaf</tissue>
    </source>
</reference>
<name>A0A9D3WH21_9ROSI</name>
<protein>
    <submittedName>
        <fullName evidence="1">Uncharacterized protein</fullName>
    </submittedName>
</protein>
<comment type="caution">
    <text evidence="1">The sequence shown here is derived from an EMBL/GenBank/DDBJ whole genome shotgun (WGS) entry which is preliminary data.</text>
</comment>
<organism evidence="1 2">
    <name type="scientific">Gossypium stocksii</name>
    <dbReference type="NCBI Taxonomy" id="47602"/>
    <lineage>
        <taxon>Eukaryota</taxon>
        <taxon>Viridiplantae</taxon>
        <taxon>Streptophyta</taxon>
        <taxon>Embryophyta</taxon>
        <taxon>Tracheophyta</taxon>
        <taxon>Spermatophyta</taxon>
        <taxon>Magnoliopsida</taxon>
        <taxon>eudicotyledons</taxon>
        <taxon>Gunneridae</taxon>
        <taxon>Pentapetalae</taxon>
        <taxon>rosids</taxon>
        <taxon>malvids</taxon>
        <taxon>Malvales</taxon>
        <taxon>Malvaceae</taxon>
        <taxon>Malvoideae</taxon>
        <taxon>Gossypium</taxon>
    </lineage>
</organism>
<accession>A0A9D3WH21</accession>
<dbReference type="AlphaFoldDB" id="A0A9D3WH21"/>
<sequence length="145" mass="16582">KYFFLMLNDGQIDLLYYDLFGSLYLVLLNGSKLPSKQEECSSCTLIAENFAMISPQILAGQGFSRLLCTKAKVLAIRNTLEPSRQCVGFGTWQQLFEKDLRKLEDQKSTKTAERSTLFKEQQRQYAAIAKENEGLSIQRRSRILS</sequence>
<dbReference type="Proteomes" id="UP000828251">
    <property type="component" value="Unassembled WGS sequence"/>
</dbReference>
<feature type="non-terminal residue" evidence="1">
    <location>
        <position position="1"/>
    </location>
</feature>